<evidence type="ECO:0000313" key="6">
    <source>
        <dbReference type="Proteomes" id="UP000515123"/>
    </source>
</evidence>
<dbReference type="Pfam" id="PF13041">
    <property type="entry name" value="PPR_2"/>
    <property type="match status" value="2"/>
</dbReference>
<evidence type="ECO:0000256" key="2">
    <source>
        <dbReference type="ARBA" id="ARBA00022946"/>
    </source>
</evidence>
<keyword evidence="1" id="KW-0677">Repeat</keyword>
<dbReference type="EMBL" id="LSRQ01008425">
    <property type="protein sequence ID" value="OAY62808.1"/>
    <property type="molecule type" value="Genomic_DNA"/>
</dbReference>
<evidence type="ECO:0000256" key="1">
    <source>
        <dbReference type="ARBA" id="ARBA00022737"/>
    </source>
</evidence>
<dbReference type="OrthoDB" id="6513042at2759"/>
<name>A0A199UDJ0_ANACO</name>
<dbReference type="RefSeq" id="XP_020108518.1">
    <property type="nucleotide sequence ID" value="XM_020252929.1"/>
</dbReference>
<reference evidence="7" key="2">
    <citation type="submission" date="2025-04" db="UniProtKB">
        <authorList>
            <consortium name="RefSeq"/>
        </authorList>
    </citation>
    <scope>IDENTIFICATION</scope>
    <source>
        <tissue evidence="7">Leaf</tissue>
    </source>
</reference>
<dbReference type="FunFam" id="1.25.40.10:FF:000341">
    <property type="entry name" value="Pentatricopeptide repeat-containing protein chloroplastic"/>
    <property type="match status" value="1"/>
</dbReference>
<dbReference type="AlphaFoldDB" id="A0A199UDJ0"/>
<feature type="repeat" description="PPR" evidence="3">
    <location>
        <begin position="222"/>
        <end position="256"/>
    </location>
</feature>
<dbReference type="PANTHER" id="PTHR47926">
    <property type="entry name" value="PENTATRICOPEPTIDE REPEAT-CONTAINING PROTEIN"/>
    <property type="match status" value="1"/>
</dbReference>
<dbReference type="PANTHER" id="PTHR47926:SF347">
    <property type="entry name" value="PENTATRICOPEPTIDE REPEAT-CONTAINING PROTEIN"/>
    <property type="match status" value="1"/>
</dbReference>
<evidence type="ECO:0000313" key="7">
    <source>
        <dbReference type="RefSeq" id="XP_020108518.1"/>
    </source>
</evidence>
<dbReference type="PROSITE" id="PS51375">
    <property type="entry name" value="PPR"/>
    <property type="match status" value="2"/>
</dbReference>
<dbReference type="STRING" id="4615.A0A199UDJ0"/>
<dbReference type="FunFam" id="1.25.40.10:FF:000144">
    <property type="entry name" value="Pentatricopeptide repeat-containing protein, mitochondrial"/>
    <property type="match status" value="1"/>
</dbReference>
<accession>A0A199UDJ0</accession>
<feature type="repeat" description="PPR" evidence="3">
    <location>
        <begin position="121"/>
        <end position="155"/>
    </location>
</feature>
<organism evidence="4 5">
    <name type="scientific">Ananas comosus</name>
    <name type="common">Pineapple</name>
    <name type="synonym">Ananas ananas</name>
    <dbReference type="NCBI Taxonomy" id="4615"/>
    <lineage>
        <taxon>Eukaryota</taxon>
        <taxon>Viridiplantae</taxon>
        <taxon>Streptophyta</taxon>
        <taxon>Embryophyta</taxon>
        <taxon>Tracheophyta</taxon>
        <taxon>Spermatophyta</taxon>
        <taxon>Magnoliopsida</taxon>
        <taxon>Liliopsida</taxon>
        <taxon>Poales</taxon>
        <taxon>Bromeliaceae</taxon>
        <taxon>Bromelioideae</taxon>
        <taxon>Ananas</taxon>
    </lineage>
</organism>
<dbReference type="InterPro" id="IPR046848">
    <property type="entry name" value="E_motif"/>
</dbReference>
<evidence type="ECO:0000313" key="4">
    <source>
        <dbReference type="EMBL" id="OAY62808.1"/>
    </source>
</evidence>
<dbReference type="InterPro" id="IPR002885">
    <property type="entry name" value="PPR_rpt"/>
</dbReference>
<proteinExistence type="predicted"/>
<dbReference type="InterPro" id="IPR046960">
    <property type="entry name" value="PPR_At4g14850-like_plant"/>
</dbReference>
<keyword evidence="2" id="KW-0809">Transit peptide</keyword>
<dbReference type="FunFam" id="1.25.40.10:FF:002106">
    <property type="entry name" value="Pentatricopeptide repeat-containing protein"/>
    <property type="match status" value="1"/>
</dbReference>
<dbReference type="GO" id="GO:0009451">
    <property type="term" value="P:RNA modification"/>
    <property type="evidence" value="ECO:0007669"/>
    <property type="project" value="InterPro"/>
</dbReference>
<dbReference type="Proteomes" id="UP000092600">
    <property type="component" value="Unassembled WGS sequence"/>
</dbReference>
<reference evidence="4 5" key="1">
    <citation type="journal article" date="2016" name="DNA Res.">
        <title>The draft genome of MD-2 pineapple using hybrid error correction of long reads.</title>
        <authorList>
            <person name="Redwan R.M."/>
            <person name="Saidin A."/>
            <person name="Kumar S.V."/>
        </authorList>
    </citation>
    <scope>NUCLEOTIDE SEQUENCE [LARGE SCALE GENOMIC DNA]</scope>
    <source>
        <strain evidence="5">cv. MD2</strain>
        <tissue evidence="4">Leaf</tissue>
    </source>
</reference>
<dbReference type="NCBIfam" id="TIGR00756">
    <property type="entry name" value="PPR"/>
    <property type="match status" value="3"/>
</dbReference>
<dbReference type="Gene3D" id="1.25.40.10">
    <property type="entry name" value="Tetratricopeptide repeat domain"/>
    <property type="match status" value="2"/>
</dbReference>
<dbReference type="InterPro" id="IPR011990">
    <property type="entry name" value="TPR-like_helical_dom_sf"/>
</dbReference>
<protein>
    <submittedName>
        <fullName evidence="4 7">Pentatricopeptide repeat-containing protein</fullName>
    </submittedName>
</protein>
<evidence type="ECO:0000256" key="3">
    <source>
        <dbReference type="PROSITE-ProRule" id="PRU00708"/>
    </source>
</evidence>
<dbReference type="Proteomes" id="UP000515123">
    <property type="component" value="Linkage group 18"/>
</dbReference>
<gene>
    <name evidence="7" type="primary">LOC109724191</name>
    <name evidence="4" type="ORF">ACMD2_09526</name>
</gene>
<dbReference type="Pfam" id="PF20431">
    <property type="entry name" value="E_motif"/>
    <property type="match status" value="1"/>
</dbReference>
<evidence type="ECO:0000313" key="5">
    <source>
        <dbReference type="Proteomes" id="UP000092600"/>
    </source>
</evidence>
<dbReference type="GeneID" id="109724191"/>
<sequence>MNLSSSWKRPSRPPIQSHCRNSFSWAQTLRALCISGRLFEAVELLCRRRSSQDHRTYALLLQETVNRKEAKLGKRIHAHIITTGFTPNEHLRTKLLIFYAKIGELLVARHLFDRTPGAQRGIVSWNAMISGYVRAGLEREGLNLYRSMRLVGLEQDQFTFVSVFNACAKLAMLEHGRRAHCLMIKRSVKANVIVSTALMDMYLKCSNPHDGRQVFKSSFERNVTMWTALISGYGQHGYVTEVLELFDQMIKDGFRPNHVTFLAVLSACAHGGLIDEGWKYFYSMTKEYGITLRGQHCSAIVDMLGRAGRLIEAYEFAKRLPCDRHSVIWGALVGACRKHGNMELVKFAAKKFFELQPENAGKLVVLSNTFAACEMWKSVADIHGMISLLGMKKDPAWSSIELRGEVHTFLVGDKSHEQIAMIYEVSNALARSLAQGAYAADVEVNVFT</sequence>
<dbReference type="GO" id="GO:0003723">
    <property type="term" value="F:RNA binding"/>
    <property type="evidence" value="ECO:0007669"/>
    <property type="project" value="InterPro"/>
</dbReference>
<keyword evidence="6" id="KW-1185">Reference proteome</keyword>